<evidence type="ECO:0000259" key="7">
    <source>
        <dbReference type="Pfam" id="PF04138"/>
    </source>
</evidence>
<comment type="similarity">
    <text evidence="2">Belongs to the GtrA family.</text>
</comment>
<dbReference type="InterPro" id="IPR051401">
    <property type="entry name" value="GtrA_CellWall_Glycosyl"/>
</dbReference>
<keyword evidence="4 6" id="KW-1133">Transmembrane helix</keyword>
<feature type="transmembrane region" description="Helical" evidence="6">
    <location>
        <begin position="99"/>
        <end position="118"/>
    </location>
</feature>
<reference evidence="8 9" key="1">
    <citation type="journal article" date="2009" name="Environ. Microbiol.">
        <title>Genome sequence of Desulfobacterium autotrophicum HRM2, a marine sulfate reducer oxidizing organic carbon completely to carbon dioxide.</title>
        <authorList>
            <person name="Strittmatter A.W."/>
            <person name="Liesegang H."/>
            <person name="Rabus R."/>
            <person name="Decker I."/>
            <person name="Amann J."/>
            <person name="Andres S."/>
            <person name="Henne A."/>
            <person name="Fricke W.F."/>
            <person name="Martinez-Arias R."/>
            <person name="Bartels D."/>
            <person name="Goesmann A."/>
            <person name="Krause L."/>
            <person name="Puehler A."/>
            <person name="Klenk H.P."/>
            <person name="Richter M."/>
            <person name="Schuler M."/>
            <person name="Gloeckner F.O."/>
            <person name="Meyerdierks A."/>
            <person name="Gottschalk G."/>
            <person name="Amann R."/>
        </authorList>
    </citation>
    <scope>NUCLEOTIDE SEQUENCE [LARGE SCALE GENOMIC DNA]</scope>
    <source>
        <strain evidence="9">ATCC 43914 / DSM 3382 / HRM2</strain>
    </source>
</reference>
<dbReference type="PANTHER" id="PTHR38459">
    <property type="entry name" value="PROPHAGE BACTOPRENOL-LINKED GLUCOSE TRANSLOCASE HOMOLOG"/>
    <property type="match status" value="1"/>
</dbReference>
<dbReference type="STRING" id="177437.HRM2_29900"/>
<keyword evidence="9" id="KW-1185">Reference proteome</keyword>
<dbReference type="GO" id="GO:0000271">
    <property type="term" value="P:polysaccharide biosynthetic process"/>
    <property type="evidence" value="ECO:0007669"/>
    <property type="project" value="InterPro"/>
</dbReference>
<dbReference type="Pfam" id="PF04138">
    <property type="entry name" value="GtrA_DPMS_TM"/>
    <property type="match status" value="1"/>
</dbReference>
<dbReference type="GO" id="GO:0005886">
    <property type="term" value="C:plasma membrane"/>
    <property type="evidence" value="ECO:0007669"/>
    <property type="project" value="TreeGrafter"/>
</dbReference>
<evidence type="ECO:0000313" key="9">
    <source>
        <dbReference type="Proteomes" id="UP000000442"/>
    </source>
</evidence>
<sequence length="157" mass="17717">MAGFTLRQNIVPNILLIKSIDPMAVSLFAPCFKIKLVRYGVVGLVSTGIHVLVASLFIRFINPSLLVSNLVGFFVAYHFSYYFQSKWVFKSNISLVKSLRYLVVQLSSLLVAVLFSHLLGDFSLYLKVVLTAFLLPLITFIIHRAWTFADQKESGVR</sequence>
<evidence type="ECO:0000256" key="5">
    <source>
        <dbReference type="ARBA" id="ARBA00023136"/>
    </source>
</evidence>
<feature type="domain" description="GtrA/DPMS transmembrane" evidence="7">
    <location>
        <begin position="38"/>
        <end position="148"/>
    </location>
</feature>
<feature type="transmembrane region" description="Helical" evidence="6">
    <location>
        <begin position="64"/>
        <end position="83"/>
    </location>
</feature>
<feature type="transmembrane region" description="Helical" evidence="6">
    <location>
        <begin position="36"/>
        <end position="58"/>
    </location>
</feature>
<accession>C0QK47</accession>
<evidence type="ECO:0000256" key="1">
    <source>
        <dbReference type="ARBA" id="ARBA00004141"/>
    </source>
</evidence>
<comment type="subcellular location">
    <subcellularLocation>
        <location evidence="1">Membrane</location>
        <topology evidence="1">Multi-pass membrane protein</topology>
    </subcellularLocation>
</comment>
<dbReference type="HOGENOM" id="CLU_083873_6_5_7"/>
<dbReference type="PANTHER" id="PTHR38459:SF1">
    <property type="entry name" value="PROPHAGE BACTOPRENOL-LINKED GLUCOSE TRANSLOCASE HOMOLOG"/>
    <property type="match status" value="1"/>
</dbReference>
<dbReference type="Proteomes" id="UP000000442">
    <property type="component" value="Chromosome"/>
</dbReference>
<keyword evidence="5 6" id="KW-0472">Membrane</keyword>
<dbReference type="AlphaFoldDB" id="C0QK47"/>
<proteinExistence type="inferred from homology"/>
<dbReference type="EMBL" id="CP001087">
    <property type="protein sequence ID" value="ACN16073.1"/>
    <property type="molecule type" value="Genomic_DNA"/>
</dbReference>
<evidence type="ECO:0000256" key="4">
    <source>
        <dbReference type="ARBA" id="ARBA00022989"/>
    </source>
</evidence>
<organism evidence="8 9">
    <name type="scientific">Desulforapulum autotrophicum (strain ATCC 43914 / DSM 3382 / VKM B-1955 / HRM2)</name>
    <name type="common">Desulfobacterium autotrophicum</name>
    <dbReference type="NCBI Taxonomy" id="177437"/>
    <lineage>
        <taxon>Bacteria</taxon>
        <taxon>Pseudomonadati</taxon>
        <taxon>Thermodesulfobacteriota</taxon>
        <taxon>Desulfobacteria</taxon>
        <taxon>Desulfobacterales</taxon>
        <taxon>Desulfobacteraceae</taxon>
        <taxon>Desulforapulum</taxon>
    </lineage>
</organism>
<dbReference type="KEGG" id="dat:HRM2_29900"/>
<dbReference type="InterPro" id="IPR007267">
    <property type="entry name" value="GtrA_DPMS_TM"/>
</dbReference>
<name>C0QK47_DESAH</name>
<evidence type="ECO:0000256" key="2">
    <source>
        <dbReference type="ARBA" id="ARBA00009399"/>
    </source>
</evidence>
<evidence type="ECO:0000256" key="3">
    <source>
        <dbReference type="ARBA" id="ARBA00022692"/>
    </source>
</evidence>
<keyword evidence="3 6" id="KW-0812">Transmembrane</keyword>
<protein>
    <recommendedName>
        <fullName evidence="7">GtrA/DPMS transmembrane domain-containing protein</fullName>
    </recommendedName>
</protein>
<evidence type="ECO:0000256" key="6">
    <source>
        <dbReference type="SAM" id="Phobius"/>
    </source>
</evidence>
<evidence type="ECO:0000313" key="8">
    <source>
        <dbReference type="EMBL" id="ACN16073.1"/>
    </source>
</evidence>
<feature type="transmembrane region" description="Helical" evidence="6">
    <location>
        <begin position="124"/>
        <end position="142"/>
    </location>
</feature>
<dbReference type="eggNOG" id="COG2246">
    <property type="taxonomic scope" value="Bacteria"/>
</dbReference>
<gene>
    <name evidence="8" type="ordered locus">HRM2_29900</name>
</gene>